<evidence type="ECO:0000256" key="1">
    <source>
        <dbReference type="ARBA" id="ARBA00009238"/>
    </source>
</evidence>
<dbReference type="Gene3D" id="2.60.40.10">
    <property type="entry name" value="Immunoglobulins"/>
    <property type="match status" value="3"/>
</dbReference>
<feature type="compositionally biased region" description="Polar residues" evidence="4">
    <location>
        <begin position="436"/>
        <end position="447"/>
    </location>
</feature>
<sequence>AKSFFPSRPKSGLQTYGQRKVPFEIEFLTKEVVLSEIKVEVRGPSGPVRVDLDLGPRGGKGVFIPDEVGIYELNVYNEEEIVEGCPVKVRALPDVSKIMFSGIDPCAIGSIVEVVVNSNGAGGADIEVTAYSPTNRPLSCPVKVEDGVYAAVFQPDEAGEWSIAVTYDDEHIQGSPFTCHVYDPHALKLCELDMGPSSKPGQVFTFIVDASECGWGDAKVDVTQGGRSVPSKSLEIERGIYEVTFTPLEAAKHKIYAYFNGHEVKGSPFPLYIGIEKPPERKDSKAKKKKSSSRENKDPKEMKEVVKEYTSSDLLKTSPRLSLGGTTVSSDVRTSLSKIYDSSVNDSHESSFNKTYKSTLNKSFDEVDSKPYETVLSPSNRLYDSSFSKSSSTYENINNKYANFESSSVINRSSMLDSSSSKKMNTYESTPPKPIYNSSPKKTSFDLSPSSPSKFESSFNSTFNTSSTVMNKSSSTFNKSSSPARLSSPGPRKSASPSPPPLSRNLRATSPLEASRSSPVRAKSPPADMSGLSSPSKVLQIAQNAAKTSEGSSFYYSSVANMKILPSTY</sequence>
<dbReference type="GO" id="GO:0030036">
    <property type="term" value="P:actin cytoskeleton organization"/>
    <property type="evidence" value="ECO:0007669"/>
    <property type="project" value="InterPro"/>
</dbReference>
<evidence type="ECO:0000256" key="4">
    <source>
        <dbReference type="SAM" id="MobiDB-lite"/>
    </source>
</evidence>
<feature type="repeat" description="Filamin" evidence="3">
    <location>
        <begin position="1"/>
        <end position="91"/>
    </location>
</feature>
<dbReference type="InterPro" id="IPR044801">
    <property type="entry name" value="Filamin"/>
</dbReference>
<dbReference type="AlphaFoldDB" id="A0AAN9ABT7"/>
<evidence type="ECO:0000256" key="3">
    <source>
        <dbReference type="PROSITE-ProRule" id="PRU00087"/>
    </source>
</evidence>
<dbReference type="InterPro" id="IPR014756">
    <property type="entry name" value="Ig_E-set"/>
</dbReference>
<evidence type="ECO:0000256" key="2">
    <source>
        <dbReference type="ARBA" id="ARBA00022737"/>
    </source>
</evidence>
<dbReference type="Proteomes" id="UP001381693">
    <property type="component" value="Unassembled WGS sequence"/>
</dbReference>
<evidence type="ECO:0000313" key="5">
    <source>
        <dbReference type="EMBL" id="KAK7078292.1"/>
    </source>
</evidence>
<feature type="region of interest" description="Disordered" evidence="4">
    <location>
        <begin position="415"/>
        <end position="538"/>
    </location>
</feature>
<feature type="compositionally biased region" description="Low complexity" evidence="4">
    <location>
        <begin position="448"/>
        <end position="496"/>
    </location>
</feature>
<feature type="compositionally biased region" description="Basic and acidic residues" evidence="4">
    <location>
        <begin position="292"/>
        <end position="302"/>
    </location>
</feature>
<dbReference type="SUPFAM" id="SSF81296">
    <property type="entry name" value="E set domains"/>
    <property type="match status" value="3"/>
</dbReference>
<dbReference type="InterPro" id="IPR013783">
    <property type="entry name" value="Ig-like_fold"/>
</dbReference>
<proteinExistence type="inferred from homology"/>
<feature type="non-terminal residue" evidence="5">
    <location>
        <position position="1"/>
    </location>
</feature>
<keyword evidence="2" id="KW-0677">Repeat</keyword>
<dbReference type="SMART" id="SM00557">
    <property type="entry name" value="IG_FLMN"/>
    <property type="match status" value="2"/>
</dbReference>
<gene>
    <name evidence="5" type="ORF">SK128_011992</name>
</gene>
<organism evidence="5 6">
    <name type="scientific">Halocaridina rubra</name>
    <name type="common">Hawaiian red shrimp</name>
    <dbReference type="NCBI Taxonomy" id="373956"/>
    <lineage>
        <taxon>Eukaryota</taxon>
        <taxon>Metazoa</taxon>
        <taxon>Ecdysozoa</taxon>
        <taxon>Arthropoda</taxon>
        <taxon>Crustacea</taxon>
        <taxon>Multicrustacea</taxon>
        <taxon>Malacostraca</taxon>
        <taxon>Eumalacostraca</taxon>
        <taxon>Eucarida</taxon>
        <taxon>Decapoda</taxon>
        <taxon>Pleocyemata</taxon>
        <taxon>Caridea</taxon>
        <taxon>Atyoidea</taxon>
        <taxon>Atyidae</taxon>
        <taxon>Halocaridina</taxon>
    </lineage>
</organism>
<accession>A0AAN9ABT7</accession>
<comment type="caution">
    <text evidence="5">The sequence shown here is derived from an EMBL/GenBank/DDBJ whole genome shotgun (WGS) entry which is preliminary data.</text>
</comment>
<comment type="similarity">
    <text evidence="1">Belongs to the filamin family.</text>
</comment>
<evidence type="ECO:0000313" key="6">
    <source>
        <dbReference type="Proteomes" id="UP001381693"/>
    </source>
</evidence>
<name>A0AAN9ABT7_HALRR</name>
<dbReference type="PANTHER" id="PTHR38537:SF16">
    <property type="entry name" value="CALPONIN-HOMOLOGY (CH) DOMAIN-CONTAINING PROTEIN"/>
    <property type="match status" value="1"/>
</dbReference>
<keyword evidence="6" id="KW-1185">Reference proteome</keyword>
<dbReference type="InterPro" id="IPR001298">
    <property type="entry name" value="Filamin/ABP280_rpt"/>
</dbReference>
<dbReference type="InterPro" id="IPR017868">
    <property type="entry name" value="Filamin/ABP280_repeat-like"/>
</dbReference>
<feature type="compositionally biased region" description="Low complexity" evidence="4">
    <location>
        <begin position="415"/>
        <end position="424"/>
    </location>
</feature>
<protein>
    <submittedName>
        <fullName evidence="5">Uncharacterized protein</fullName>
    </submittedName>
</protein>
<reference evidence="5 6" key="1">
    <citation type="submission" date="2023-11" db="EMBL/GenBank/DDBJ databases">
        <title>Halocaridina rubra genome assembly.</title>
        <authorList>
            <person name="Smith C."/>
        </authorList>
    </citation>
    <scope>NUCLEOTIDE SEQUENCE [LARGE SCALE GENOMIC DNA]</scope>
    <source>
        <strain evidence="5">EP-1</strain>
        <tissue evidence="5">Whole</tissue>
    </source>
</reference>
<dbReference type="GO" id="GO:0051015">
    <property type="term" value="F:actin filament binding"/>
    <property type="evidence" value="ECO:0007669"/>
    <property type="project" value="InterPro"/>
</dbReference>
<dbReference type="Pfam" id="PF00630">
    <property type="entry name" value="Filamin"/>
    <property type="match status" value="2"/>
</dbReference>
<feature type="repeat" description="Filamin" evidence="3">
    <location>
        <begin position="102"/>
        <end position="181"/>
    </location>
</feature>
<feature type="repeat" description="Filamin" evidence="3">
    <location>
        <begin position="179"/>
        <end position="273"/>
    </location>
</feature>
<dbReference type="PROSITE" id="PS50194">
    <property type="entry name" value="FILAMIN_REPEAT"/>
    <property type="match status" value="3"/>
</dbReference>
<dbReference type="EMBL" id="JAXCGZ010007901">
    <property type="protein sequence ID" value="KAK7078292.1"/>
    <property type="molecule type" value="Genomic_DNA"/>
</dbReference>
<feature type="region of interest" description="Disordered" evidence="4">
    <location>
        <begin position="275"/>
        <end position="302"/>
    </location>
</feature>
<dbReference type="PANTHER" id="PTHR38537">
    <property type="entry name" value="JITTERBUG, ISOFORM N"/>
    <property type="match status" value="1"/>
</dbReference>